<feature type="region of interest" description="Disordered" evidence="1">
    <location>
        <begin position="34"/>
        <end position="80"/>
    </location>
</feature>
<protein>
    <submittedName>
        <fullName evidence="2">Uncharacterized protein</fullName>
    </submittedName>
</protein>
<feature type="region of interest" description="Disordered" evidence="1">
    <location>
        <begin position="108"/>
        <end position="131"/>
    </location>
</feature>
<feature type="compositionally biased region" description="Acidic residues" evidence="1">
    <location>
        <begin position="108"/>
        <end position="117"/>
    </location>
</feature>
<dbReference type="eggNOG" id="ENOG502QTA9">
    <property type="taxonomic scope" value="Eukaryota"/>
</dbReference>
<feature type="region of interest" description="Disordered" evidence="1">
    <location>
        <begin position="322"/>
        <end position="379"/>
    </location>
</feature>
<dbReference type="STRING" id="4155.A0A022QFD7"/>
<feature type="region of interest" description="Disordered" evidence="1">
    <location>
        <begin position="462"/>
        <end position="485"/>
    </location>
</feature>
<dbReference type="AlphaFoldDB" id="A0A022QFD7"/>
<evidence type="ECO:0000256" key="1">
    <source>
        <dbReference type="SAM" id="MobiDB-lite"/>
    </source>
</evidence>
<feature type="region of interest" description="Disordered" evidence="1">
    <location>
        <begin position="607"/>
        <end position="668"/>
    </location>
</feature>
<feature type="compositionally biased region" description="Basic residues" evidence="1">
    <location>
        <begin position="623"/>
        <end position="636"/>
    </location>
</feature>
<feature type="compositionally biased region" description="Low complexity" evidence="1">
    <location>
        <begin position="34"/>
        <end position="49"/>
    </location>
</feature>
<sequence>MERKCPQNMFRPLLSSVPSSTFYAGKVNTNNRSLVSRNSSITTSSNASSDQGTSGPLDTEESSEQNQEDVTSDFTKGQQQYPTAHDEVFVMDQDNAPNEAVVNRMLDEPPDLENENDESSRQIHTTTAVDPVDVVSDRIHDYSDNDSDGDPDTEICSKCNSKFRSSELLREGDAWLCSGCKSLEETLMADMNTTRDFVPILECGPIEVLDLSASIPDSWQDTNLDSITNEGQHSNIDPIKNLEGELTFAADEEIDQSVTNGETGHQEIGSNLKGDDCEGTGISVLLKQSSSRKENIVQSRSFTASNVCYDDDLSYVRDSVNSMRSSSVSSSMDLGSSRQTETRIHRQSSGKKSEAENYRFDTPTKHKRSVSSLSGAGNKDKEVCGVTCEQSLASECTEAESTCTDVESNIIDKTDAELSNHLTGVVHSGGTSVVSNLTCEDPASLENGDELRNISSNSINEETSAADMQDSTQTEDAVESSLGDLSEMEIGNADVDSTNSKICTDNELLLDPSVSSACNDIITATTVEEFDVSVPVHDVLEESTVVLENLDGTKHRSLTLEEATNAILFCSSIVHNLAYEAANIAINKEHTPPPPPVESLRPTVTFVGKSNSDRRDNNARSRTLGKRSSKSQKARQKRLETDVKTPLVVAESDEKSTPRIVMSPSKKWDSINPPKLESKCNCTIM</sequence>
<dbReference type="Proteomes" id="UP000030748">
    <property type="component" value="Unassembled WGS sequence"/>
</dbReference>
<evidence type="ECO:0000313" key="2">
    <source>
        <dbReference type="EMBL" id="EYU25933.1"/>
    </source>
</evidence>
<dbReference type="PANTHER" id="PTHR31949:SF3">
    <property type="entry name" value="RUN_FYVE DOMAIN PROTEIN"/>
    <property type="match status" value="1"/>
</dbReference>
<evidence type="ECO:0000313" key="3">
    <source>
        <dbReference type="Proteomes" id="UP000030748"/>
    </source>
</evidence>
<organism evidence="2 3">
    <name type="scientific">Erythranthe guttata</name>
    <name type="common">Yellow monkey flower</name>
    <name type="synonym">Mimulus guttatus</name>
    <dbReference type="NCBI Taxonomy" id="4155"/>
    <lineage>
        <taxon>Eukaryota</taxon>
        <taxon>Viridiplantae</taxon>
        <taxon>Streptophyta</taxon>
        <taxon>Embryophyta</taxon>
        <taxon>Tracheophyta</taxon>
        <taxon>Spermatophyta</taxon>
        <taxon>Magnoliopsida</taxon>
        <taxon>eudicotyledons</taxon>
        <taxon>Gunneridae</taxon>
        <taxon>Pentapetalae</taxon>
        <taxon>asterids</taxon>
        <taxon>lamiids</taxon>
        <taxon>Lamiales</taxon>
        <taxon>Phrymaceae</taxon>
        <taxon>Erythranthe</taxon>
    </lineage>
</organism>
<keyword evidence="3" id="KW-1185">Reference proteome</keyword>
<feature type="compositionally biased region" description="Low complexity" evidence="1">
    <location>
        <begin position="322"/>
        <end position="338"/>
    </location>
</feature>
<feature type="compositionally biased region" description="Basic and acidic residues" evidence="1">
    <location>
        <begin position="351"/>
        <end position="364"/>
    </location>
</feature>
<dbReference type="EMBL" id="KI631864">
    <property type="protein sequence ID" value="EYU25933.1"/>
    <property type="molecule type" value="Genomic_DNA"/>
</dbReference>
<dbReference type="GO" id="GO:0043622">
    <property type="term" value="P:cortical microtubule organization"/>
    <property type="evidence" value="ECO:0000318"/>
    <property type="project" value="GO_Central"/>
</dbReference>
<feature type="compositionally biased region" description="Acidic residues" evidence="1">
    <location>
        <begin position="58"/>
        <end position="71"/>
    </location>
</feature>
<proteinExistence type="predicted"/>
<dbReference type="GO" id="GO:0055028">
    <property type="term" value="C:cortical microtubule"/>
    <property type="evidence" value="ECO:0000318"/>
    <property type="project" value="GO_Central"/>
</dbReference>
<reference evidence="2 3" key="1">
    <citation type="journal article" date="2013" name="Proc. Natl. Acad. Sci. U.S.A.">
        <title>Fine-scale variation in meiotic recombination in Mimulus inferred from population shotgun sequencing.</title>
        <authorList>
            <person name="Hellsten U."/>
            <person name="Wright K.M."/>
            <person name="Jenkins J."/>
            <person name="Shu S."/>
            <person name="Yuan Y."/>
            <person name="Wessler S.R."/>
            <person name="Schmutz J."/>
            <person name="Willis J.H."/>
            <person name="Rokhsar D.S."/>
        </authorList>
    </citation>
    <scope>NUCLEOTIDE SEQUENCE [LARGE SCALE GENOMIC DNA]</scope>
    <source>
        <strain evidence="3">cv. DUN x IM62</strain>
    </source>
</reference>
<accession>A0A022QFD7</accession>
<name>A0A022QFD7_ERYGU</name>
<dbReference type="PANTHER" id="PTHR31949">
    <property type="entry name" value="GASTRIC MUCIN-LIKE PROTEIN"/>
    <property type="match status" value="1"/>
</dbReference>
<gene>
    <name evidence="2" type="ORF">MIMGU_mgv1a002347mg</name>
</gene>